<reference evidence="14 15" key="1">
    <citation type="journal article" date="2018" name="Sci. Rep.">
        <title>Raphidocelis subcapitata (=Pseudokirchneriella subcapitata) provides an insight into genome evolution and environmental adaptations in the Sphaeropleales.</title>
        <authorList>
            <person name="Suzuki S."/>
            <person name="Yamaguchi H."/>
            <person name="Nakajima N."/>
            <person name="Kawachi M."/>
        </authorList>
    </citation>
    <scope>NUCLEOTIDE SEQUENCE [LARGE SCALE GENOMIC DNA]</scope>
    <source>
        <strain evidence="14 15">NIES-35</strain>
    </source>
</reference>
<comment type="caution">
    <text evidence="14">The sequence shown here is derived from an EMBL/GenBank/DDBJ whole genome shotgun (WGS) entry which is preliminary data.</text>
</comment>
<evidence type="ECO:0000256" key="11">
    <source>
        <dbReference type="SAM" id="MobiDB-lite"/>
    </source>
</evidence>
<dbReference type="EMBL" id="BDRX01000072">
    <property type="protein sequence ID" value="GBF95955.1"/>
    <property type="molecule type" value="Genomic_DNA"/>
</dbReference>
<dbReference type="PANTHER" id="PTHR45743">
    <property type="entry name" value="POTASSIUM CHANNEL AKT1"/>
    <property type="match status" value="1"/>
</dbReference>
<feature type="compositionally biased region" description="Gly residues" evidence="11">
    <location>
        <begin position="674"/>
        <end position="697"/>
    </location>
</feature>
<evidence type="ECO:0000256" key="12">
    <source>
        <dbReference type="SAM" id="Phobius"/>
    </source>
</evidence>
<keyword evidence="9 12" id="KW-0472">Membrane</keyword>
<dbReference type="CDD" id="cd00038">
    <property type="entry name" value="CAP_ED"/>
    <property type="match status" value="1"/>
</dbReference>
<dbReference type="InterPro" id="IPR000595">
    <property type="entry name" value="cNMP-bd_dom"/>
</dbReference>
<evidence type="ECO:0000256" key="3">
    <source>
        <dbReference type="ARBA" id="ARBA00022448"/>
    </source>
</evidence>
<evidence type="ECO:0000256" key="4">
    <source>
        <dbReference type="ARBA" id="ARBA00022692"/>
    </source>
</evidence>
<dbReference type="GO" id="GO:0005249">
    <property type="term" value="F:voltage-gated potassium channel activity"/>
    <property type="evidence" value="ECO:0007669"/>
    <property type="project" value="InterPro"/>
</dbReference>
<dbReference type="SUPFAM" id="SSF81324">
    <property type="entry name" value="Voltage-gated potassium channels"/>
    <property type="match status" value="1"/>
</dbReference>
<evidence type="ECO:0000256" key="7">
    <source>
        <dbReference type="ARBA" id="ARBA00022989"/>
    </source>
</evidence>
<dbReference type="OrthoDB" id="2012993at2759"/>
<keyword evidence="8" id="KW-0406">Ion transport</keyword>
<feature type="transmembrane region" description="Helical" evidence="12">
    <location>
        <begin position="366"/>
        <end position="383"/>
    </location>
</feature>
<evidence type="ECO:0000256" key="10">
    <source>
        <dbReference type="PROSITE-ProRule" id="PRU00023"/>
    </source>
</evidence>
<evidence type="ECO:0000256" key="5">
    <source>
        <dbReference type="ARBA" id="ARBA00022826"/>
    </source>
</evidence>
<dbReference type="InterPro" id="IPR018490">
    <property type="entry name" value="cNMP-bd_dom_sf"/>
</dbReference>
<evidence type="ECO:0000313" key="15">
    <source>
        <dbReference type="Proteomes" id="UP000247498"/>
    </source>
</evidence>
<dbReference type="AlphaFoldDB" id="A0A2V0PFX2"/>
<dbReference type="SUPFAM" id="SSF51206">
    <property type="entry name" value="cAMP-binding domain-like"/>
    <property type="match status" value="1"/>
</dbReference>
<dbReference type="PROSITE" id="PS50088">
    <property type="entry name" value="ANK_REPEAT"/>
    <property type="match status" value="1"/>
</dbReference>
<keyword evidence="5" id="KW-0630">Potassium</keyword>
<keyword evidence="7 12" id="KW-1133">Transmembrane helix</keyword>
<evidence type="ECO:0000313" key="14">
    <source>
        <dbReference type="EMBL" id="GBF95955.1"/>
    </source>
</evidence>
<dbReference type="SMART" id="SM00248">
    <property type="entry name" value="ANK"/>
    <property type="match status" value="3"/>
</dbReference>
<feature type="transmembrane region" description="Helical" evidence="12">
    <location>
        <begin position="208"/>
        <end position="230"/>
    </location>
</feature>
<keyword evidence="5" id="KW-0631">Potassium channel</keyword>
<feature type="compositionally biased region" description="Low complexity" evidence="11">
    <location>
        <begin position="75"/>
        <end position="86"/>
    </location>
</feature>
<evidence type="ECO:0000256" key="9">
    <source>
        <dbReference type="ARBA" id="ARBA00023136"/>
    </source>
</evidence>
<evidence type="ECO:0000259" key="13">
    <source>
        <dbReference type="PROSITE" id="PS50042"/>
    </source>
</evidence>
<dbReference type="Pfam" id="PF00520">
    <property type="entry name" value="Ion_trans"/>
    <property type="match status" value="1"/>
</dbReference>
<keyword evidence="4 12" id="KW-0812">Transmembrane</keyword>
<keyword evidence="5" id="KW-0633">Potassium transport</keyword>
<dbReference type="InterPro" id="IPR014710">
    <property type="entry name" value="RmlC-like_jellyroll"/>
</dbReference>
<feature type="region of interest" description="Disordered" evidence="11">
    <location>
        <begin position="1"/>
        <end position="122"/>
    </location>
</feature>
<gene>
    <name evidence="14" type="ORF">Rsub_08078</name>
</gene>
<dbReference type="PROSITE" id="PS50297">
    <property type="entry name" value="ANK_REP_REGION"/>
    <property type="match status" value="1"/>
</dbReference>
<dbReference type="PANTHER" id="PTHR45743:SF2">
    <property type="entry name" value="POTASSIUM CHANNEL AKT1"/>
    <property type="match status" value="1"/>
</dbReference>
<dbReference type="FunCoup" id="A0A2V0PFX2">
    <property type="interactions" value="244"/>
</dbReference>
<dbReference type="InParanoid" id="A0A2V0PFX2"/>
<dbReference type="InterPro" id="IPR002110">
    <property type="entry name" value="Ankyrin_rpt"/>
</dbReference>
<evidence type="ECO:0000256" key="1">
    <source>
        <dbReference type="ARBA" id="ARBA00004141"/>
    </source>
</evidence>
<dbReference type="Pfam" id="PF12796">
    <property type="entry name" value="Ank_2"/>
    <property type="match status" value="1"/>
</dbReference>
<feature type="region of interest" description="Disordered" evidence="11">
    <location>
        <begin position="674"/>
        <end position="701"/>
    </location>
</feature>
<accession>A0A2V0PFX2</accession>
<keyword evidence="6" id="KW-0851">Voltage-gated channel</keyword>
<dbReference type="InterPro" id="IPR005821">
    <property type="entry name" value="Ion_trans_dom"/>
</dbReference>
<keyword evidence="15" id="KW-1185">Reference proteome</keyword>
<feature type="repeat" description="ANK" evidence="10">
    <location>
        <begin position="763"/>
        <end position="795"/>
    </location>
</feature>
<dbReference type="Gene3D" id="1.25.40.20">
    <property type="entry name" value="Ankyrin repeat-containing domain"/>
    <property type="match status" value="2"/>
</dbReference>
<dbReference type="Gene3D" id="1.10.287.70">
    <property type="match status" value="1"/>
</dbReference>
<feature type="compositionally biased region" description="Basic and acidic residues" evidence="11">
    <location>
        <begin position="43"/>
        <end position="53"/>
    </location>
</feature>
<evidence type="ECO:0000256" key="8">
    <source>
        <dbReference type="ARBA" id="ARBA00023065"/>
    </source>
</evidence>
<dbReference type="PROSITE" id="PS50042">
    <property type="entry name" value="CNMP_BINDING_3"/>
    <property type="match status" value="1"/>
</dbReference>
<dbReference type="InterPro" id="IPR036770">
    <property type="entry name" value="Ankyrin_rpt-contain_sf"/>
</dbReference>
<evidence type="ECO:0000256" key="2">
    <source>
        <dbReference type="ARBA" id="ARBA00007929"/>
    </source>
</evidence>
<dbReference type="SUPFAM" id="SSF48403">
    <property type="entry name" value="Ankyrin repeat"/>
    <property type="match status" value="1"/>
</dbReference>
<feature type="compositionally biased region" description="Gly residues" evidence="11">
    <location>
        <begin position="16"/>
        <end position="32"/>
    </location>
</feature>
<feature type="transmembrane region" description="Helical" evidence="12">
    <location>
        <begin position="317"/>
        <end position="339"/>
    </location>
</feature>
<feature type="compositionally biased region" description="Gly residues" evidence="11">
    <location>
        <begin position="935"/>
        <end position="968"/>
    </location>
</feature>
<organism evidence="14 15">
    <name type="scientific">Raphidocelis subcapitata</name>
    <dbReference type="NCBI Taxonomy" id="307507"/>
    <lineage>
        <taxon>Eukaryota</taxon>
        <taxon>Viridiplantae</taxon>
        <taxon>Chlorophyta</taxon>
        <taxon>core chlorophytes</taxon>
        <taxon>Chlorophyceae</taxon>
        <taxon>CS clade</taxon>
        <taxon>Sphaeropleales</taxon>
        <taxon>Selenastraceae</taxon>
        <taxon>Raphidocelis</taxon>
    </lineage>
</organism>
<protein>
    <recommendedName>
        <fullName evidence="13">Cyclic nucleotide-binding domain-containing protein</fullName>
    </recommendedName>
</protein>
<dbReference type="GO" id="GO:0034702">
    <property type="term" value="C:monoatomic ion channel complex"/>
    <property type="evidence" value="ECO:0007669"/>
    <property type="project" value="UniProtKB-KW"/>
</dbReference>
<comment type="similarity">
    <text evidence="2">Belongs to the potassium channel family. Plant (TC 1.A.1.4) subfamily.</text>
</comment>
<evidence type="ECO:0000256" key="6">
    <source>
        <dbReference type="ARBA" id="ARBA00022882"/>
    </source>
</evidence>
<feature type="compositionally biased region" description="Gly residues" evidence="11">
    <location>
        <begin position="87"/>
        <end position="109"/>
    </location>
</feature>
<keyword evidence="3" id="KW-0813">Transport</keyword>
<keyword evidence="10" id="KW-0040">ANK repeat</keyword>
<feature type="region of interest" description="Disordered" evidence="11">
    <location>
        <begin position="929"/>
        <end position="968"/>
    </location>
</feature>
<name>A0A2V0PFX2_9CHLO</name>
<feature type="domain" description="Cyclic nucleotide-binding" evidence="13">
    <location>
        <begin position="496"/>
        <end position="617"/>
    </location>
</feature>
<proteinExistence type="inferred from homology"/>
<feature type="transmembrane region" description="Helical" evidence="12">
    <location>
        <begin position="395"/>
        <end position="418"/>
    </location>
</feature>
<dbReference type="InterPro" id="IPR045319">
    <property type="entry name" value="KAT/AKT"/>
</dbReference>
<dbReference type="Gene3D" id="2.60.120.10">
    <property type="entry name" value="Jelly Rolls"/>
    <property type="match status" value="1"/>
</dbReference>
<dbReference type="Gene3D" id="1.10.287.630">
    <property type="entry name" value="Helix hairpin bin"/>
    <property type="match status" value="1"/>
</dbReference>
<feature type="compositionally biased region" description="Low complexity" evidence="11">
    <location>
        <begin position="1"/>
        <end position="15"/>
    </location>
</feature>
<feature type="transmembrane region" description="Helical" evidence="12">
    <location>
        <begin position="172"/>
        <end position="196"/>
    </location>
</feature>
<dbReference type="Proteomes" id="UP000247498">
    <property type="component" value="Unassembled WGS sequence"/>
</dbReference>
<comment type="subcellular location">
    <subcellularLocation>
        <location evidence="1">Membrane</location>
        <topology evidence="1">Multi-pass membrane protein</topology>
    </subcellularLocation>
</comment>
<sequence>MSPPEGDGLFGWLRLRGGGGGAGGGGAAGGGLPASPPALLHPLPEHPAGEGDGHGSPARATTPKLQQRGPFGAQPLGRPSGPLLGRPSGGGPLGRASGGSGGAAQGGDGALSRPSAGLARGSNVTGVMHKNASTKLMVLSTSYRTRKQLEAMEGASLPSGVVHPYDIRAHAWWVFILVTVLLTMVAEPYCLAFAEYPGLYPPTSPDTILTVLLMAVYAADIALNFVVAYHDEDGNLVTDRAAIARHYCHWRLWVDLGTTIPFDWIGLAAAGLQREKTTKARYISLLRLLRLGRAYRLKKWAVYLTNHANLSLTLVTIVRNCLIVFMSTHISGCLFYYIARQAGPGASWLGSAREWLPEGVGTFEEYIYSLYFATVTFATVGYGDIHAYTVAEAAYLIVIINLNIFTGAYIIGTITLLVTRSDEETGRYRAQLAALKQYSATHGLPKEIQSAMRGHLRLHYSAQEGSDEQVLAAMPSALRRRVLRHMYQPLLEGSWLLKGVRQKFIDALLGAAKIEHIMPKVEVVSEGDQVSELIILIAGSVIGEAPRLSGPTAIGGAEHVALDLEMGSVHGGGARLLEVGDPLAEMAFFTETPAMGAVRTLSVCRVLTLGRTAYMALAVAFPVSVSTLLANLMEAAQGMVEREYRSAFAAGAAIERLGDAEAAALRGDAFDGSGVNGGGGGGGGGGGWEGNGSGSAGGARPVAQRQQLALSNLVRVRSIVEAQRARLQRERTAEFFEAAARGDTGRIRAMLQQGINPDAADVDGRTALMHASGHGQTESVRLLLASGADASRMDSLKARFRAGCALLEAARGGHDAVLTALLAAGARISVPEVTCAAHLCTCVFDGDVAMLRRLLRFMDPNSGDYDFRRAAHIAAAESCLSALKVLVEEAGADMAVVDRWGATPLDEARRVGAAAAAAYLEVAAAREPGPARAGAAGGGAGGGRGGGAAAGGGGGAAQGGRGPGPRGQ</sequence>
<keyword evidence="6" id="KW-0407">Ion channel</keyword>